<keyword evidence="7" id="KW-1133">Transmembrane helix</keyword>
<evidence type="ECO:0000313" key="9">
    <source>
        <dbReference type="EMBL" id="RPA61249.1"/>
    </source>
</evidence>
<dbReference type="SUPFAM" id="SSF51905">
    <property type="entry name" value="FAD/NAD(P)-binding domain"/>
    <property type="match status" value="1"/>
</dbReference>
<evidence type="ECO:0000259" key="8">
    <source>
        <dbReference type="Pfam" id="PF07992"/>
    </source>
</evidence>
<proteinExistence type="inferred from homology"/>
<organism evidence="9 10">
    <name type="scientific">Aerococcus agrisoli</name>
    <dbReference type="NCBI Taxonomy" id="2487350"/>
    <lineage>
        <taxon>Bacteria</taxon>
        <taxon>Bacillati</taxon>
        <taxon>Bacillota</taxon>
        <taxon>Bacilli</taxon>
        <taxon>Lactobacillales</taxon>
        <taxon>Aerococcaceae</taxon>
        <taxon>Aerococcus</taxon>
    </lineage>
</organism>
<keyword evidence="7" id="KW-0812">Transmembrane</keyword>
<dbReference type="GO" id="GO:0050660">
    <property type="term" value="F:flavin adenine dinucleotide binding"/>
    <property type="evidence" value="ECO:0007669"/>
    <property type="project" value="UniProtKB-UniRule"/>
</dbReference>
<reference evidence="9 10" key="1">
    <citation type="submission" date="2018-11" db="EMBL/GenBank/DDBJ databases">
        <title>Aerococcus sp. SJQ22, whole genome shotgun sequence.</title>
        <authorList>
            <person name="Sun L."/>
            <person name="Gao X."/>
            <person name="Chen W."/>
            <person name="Huang K."/>
        </authorList>
    </citation>
    <scope>NUCLEOTIDE SEQUENCE [LARGE SCALE GENOMIC DNA]</scope>
    <source>
        <strain evidence="9 10">SJQ22</strain>
    </source>
</reference>
<protein>
    <recommendedName>
        <fullName evidence="6">Ferredoxin--NADP reductase</fullName>
        <shortName evidence="6">FNR</shortName>
        <shortName evidence="6">Fd-NADP(+) reductase</shortName>
        <ecNumber evidence="6">1.18.1.2</ecNumber>
    </recommendedName>
</protein>
<keyword evidence="2 6" id="KW-0285">Flavoprotein</keyword>
<comment type="catalytic activity">
    <reaction evidence="6">
        <text>2 reduced [2Fe-2S]-[ferredoxin] + NADP(+) + H(+) = 2 oxidized [2Fe-2S]-[ferredoxin] + NADPH</text>
        <dbReference type="Rhea" id="RHEA:20125"/>
        <dbReference type="Rhea" id="RHEA-COMP:10000"/>
        <dbReference type="Rhea" id="RHEA-COMP:10001"/>
        <dbReference type="ChEBI" id="CHEBI:15378"/>
        <dbReference type="ChEBI" id="CHEBI:33737"/>
        <dbReference type="ChEBI" id="CHEBI:33738"/>
        <dbReference type="ChEBI" id="CHEBI:57783"/>
        <dbReference type="ChEBI" id="CHEBI:58349"/>
        <dbReference type="EC" id="1.18.1.2"/>
    </reaction>
</comment>
<comment type="caution">
    <text evidence="6">Lacks conserved residue(s) required for the propagation of feature annotation.</text>
</comment>
<keyword evidence="5 6" id="KW-0560">Oxidoreductase</keyword>
<feature type="binding site" evidence="6">
    <location>
        <position position="90"/>
    </location>
    <ligand>
        <name>FAD</name>
        <dbReference type="ChEBI" id="CHEBI:57692"/>
    </ligand>
</feature>
<dbReference type="HAMAP" id="MF_01685">
    <property type="entry name" value="FENR2"/>
    <property type="match status" value="1"/>
</dbReference>
<comment type="subunit">
    <text evidence="1 6">Homodimer.</text>
</comment>
<keyword evidence="7" id="KW-0472">Membrane</keyword>
<dbReference type="EMBL" id="RKMG01000005">
    <property type="protein sequence ID" value="RPA61249.1"/>
    <property type="molecule type" value="Genomic_DNA"/>
</dbReference>
<feature type="domain" description="FAD/NAD(P)-binding" evidence="8">
    <location>
        <begin position="7"/>
        <end position="291"/>
    </location>
</feature>
<dbReference type="Gene3D" id="3.50.50.60">
    <property type="entry name" value="FAD/NAD(P)-binding domain"/>
    <property type="match status" value="2"/>
</dbReference>
<comment type="caution">
    <text evidence="9">The sequence shown here is derived from an EMBL/GenBank/DDBJ whole genome shotgun (WGS) entry which is preliminary data.</text>
</comment>
<gene>
    <name evidence="9" type="ORF">EF384_02395</name>
</gene>
<keyword evidence="3 6" id="KW-0274">FAD</keyword>
<dbReference type="AlphaFoldDB" id="A0A3N4GEL5"/>
<evidence type="ECO:0000256" key="1">
    <source>
        <dbReference type="ARBA" id="ARBA00011738"/>
    </source>
</evidence>
<feature type="transmembrane region" description="Helical" evidence="7">
    <location>
        <begin position="7"/>
        <end position="26"/>
    </location>
</feature>
<dbReference type="PRINTS" id="PR00368">
    <property type="entry name" value="FADPNR"/>
</dbReference>
<feature type="binding site" evidence="6">
    <location>
        <position position="327"/>
    </location>
    <ligand>
        <name>FAD</name>
        <dbReference type="ChEBI" id="CHEBI:57692"/>
    </ligand>
</feature>
<dbReference type="InterPro" id="IPR036188">
    <property type="entry name" value="FAD/NAD-bd_sf"/>
</dbReference>
<accession>A0A3N4GEL5</accession>
<keyword evidence="4 6" id="KW-0521">NADP</keyword>
<feature type="binding site" evidence="6">
    <location>
        <position position="123"/>
    </location>
    <ligand>
        <name>FAD</name>
        <dbReference type="ChEBI" id="CHEBI:57692"/>
    </ligand>
</feature>
<feature type="binding site" evidence="6">
    <location>
        <position position="286"/>
    </location>
    <ligand>
        <name>FAD</name>
        <dbReference type="ChEBI" id="CHEBI:57692"/>
    </ligand>
</feature>
<dbReference type="GO" id="GO:0050661">
    <property type="term" value="F:NADP binding"/>
    <property type="evidence" value="ECO:0007669"/>
    <property type="project" value="UniProtKB-UniRule"/>
</dbReference>
<dbReference type="OrthoDB" id="9806179at2"/>
<feature type="binding site" evidence="6">
    <location>
        <position position="48"/>
    </location>
    <ligand>
        <name>FAD</name>
        <dbReference type="ChEBI" id="CHEBI:57692"/>
    </ligand>
</feature>
<name>A0A3N4GEL5_9LACT</name>
<dbReference type="EC" id="1.18.1.2" evidence="6"/>
<dbReference type="PRINTS" id="PR00469">
    <property type="entry name" value="PNDRDTASEII"/>
</dbReference>
<dbReference type="InterPro" id="IPR050097">
    <property type="entry name" value="Ferredoxin-NADP_redctase_2"/>
</dbReference>
<dbReference type="GO" id="GO:0004324">
    <property type="term" value="F:ferredoxin-NADP+ reductase activity"/>
    <property type="evidence" value="ECO:0007669"/>
    <property type="project" value="UniProtKB-UniRule"/>
</dbReference>
<dbReference type="RefSeq" id="WP_123779396.1">
    <property type="nucleotide sequence ID" value="NZ_RKMG01000005.1"/>
</dbReference>
<evidence type="ECO:0000256" key="3">
    <source>
        <dbReference type="ARBA" id="ARBA00022827"/>
    </source>
</evidence>
<evidence type="ECO:0000256" key="4">
    <source>
        <dbReference type="ARBA" id="ARBA00022857"/>
    </source>
</evidence>
<evidence type="ECO:0000256" key="7">
    <source>
        <dbReference type="SAM" id="Phobius"/>
    </source>
</evidence>
<comment type="cofactor">
    <cofactor evidence="6">
        <name>FAD</name>
        <dbReference type="ChEBI" id="CHEBI:57692"/>
    </cofactor>
    <text evidence="6">Binds 1 FAD per subunit.</text>
</comment>
<dbReference type="InterPro" id="IPR022890">
    <property type="entry name" value="Fd--NADP_Rdtase_type_2"/>
</dbReference>
<evidence type="ECO:0000313" key="10">
    <source>
        <dbReference type="Proteomes" id="UP000273977"/>
    </source>
</evidence>
<dbReference type="Proteomes" id="UP000273977">
    <property type="component" value="Unassembled WGS sequence"/>
</dbReference>
<feature type="binding site" evidence="6">
    <location>
        <position position="43"/>
    </location>
    <ligand>
        <name>FAD</name>
        <dbReference type="ChEBI" id="CHEBI:57692"/>
    </ligand>
</feature>
<comment type="similarity">
    <text evidence="6">Belongs to the ferredoxin--NADP reductase type 2 family.</text>
</comment>
<dbReference type="Pfam" id="PF07992">
    <property type="entry name" value="Pyr_redox_2"/>
    <property type="match status" value="1"/>
</dbReference>
<feature type="binding site" evidence="6">
    <location>
        <position position="35"/>
    </location>
    <ligand>
        <name>FAD</name>
        <dbReference type="ChEBI" id="CHEBI:57692"/>
    </ligand>
</feature>
<evidence type="ECO:0000256" key="2">
    <source>
        <dbReference type="ARBA" id="ARBA00022630"/>
    </source>
</evidence>
<dbReference type="InterPro" id="IPR023753">
    <property type="entry name" value="FAD/NAD-binding_dom"/>
</dbReference>
<dbReference type="PANTHER" id="PTHR48105">
    <property type="entry name" value="THIOREDOXIN REDUCTASE 1-RELATED-RELATED"/>
    <property type="match status" value="1"/>
</dbReference>
<keyword evidence="10" id="KW-1185">Reference proteome</keyword>
<evidence type="ECO:0000256" key="6">
    <source>
        <dbReference type="HAMAP-Rule" id="MF_01685"/>
    </source>
</evidence>
<sequence>MTEDKTDILIVGAGPVGLFAAFYAGMRNLSVRVIDSLPEPGGQPKALYPDKKIYDVPGFAKVTGAELTNALMAQLQRFAETTFLHLDEKVIDVQKTDTGFDVQTSKAQYQAGAIIIAAGNGSFKPRKIQVDGLETYEANHVSYHVANLNRFVGKNVAVLGGGDSAFDAANDLAEYADKVYLIHRRDRFRAHEYAVAQAQANEKIEILTPYVPKAFIGDGSRLTSIQLNKARSEDILDLPVDHVFMTYGFVSSLEDIKNWHLQIENESVVVNHNLQTNIDGIFAIGDIVTYPYKTKLIAVGFGEAPHVVNQVAHYLYPDRRVEPLHSTSMFDN</sequence>
<evidence type="ECO:0000256" key="5">
    <source>
        <dbReference type="ARBA" id="ARBA00023002"/>
    </source>
</evidence>